<reference evidence="3" key="1">
    <citation type="journal article" date="2023" name="G3 (Bethesda)">
        <title>A reference genome for the long-term kleptoplast-retaining sea slug Elysia crispata morphotype clarki.</title>
        <authorList>
            <person name="Eastman K.E."/>
            <person name="Pendleton A.L."/>
            <person name="Shaikh M.A."/>
            <person name="Suttiyut T."/>
            <person name="Ogas R."/>
            <person name="Tomko P."/>
            <person name="Gavelis G."/>
            <person name="Widhalm J.R."/>
            <person name="Wisecaver J.H."/>
        </authorList>
    </citation>
    <scope>NUCLEOTIDE SEQUENCE</scope>
    <source>
        <strain evidence="3">ECLA1</strain>
    </source>
</reference>
<gene>
    <name evidence="3" type="ORF">RRG08_063228</name>
</gene>
<dbReference type="PANTHER" id="PTHR11590:SF40">
    <property type="entry name" value="HEMOCYTE PROTEIN-GLUTAMINE GAMMA-GLUTAMYLTRANSFERASE-LIKE PROTEIN"/>
    <property type="match status" value="1"/>
</dbReference>
<evidence type="ECO:0000256" key="1">
    <source>
        <dbReference type="SAM" id="MobiDB-lite"/>
    </source>
</evidence>
<sequence>MGSTFTVRLCSHWCKASPKTSSSETSRGRRNRVRDVGRVAHQPSPLPGDRRRRTAADRPVGQRKEREIIYRNYRVGVIGCVKGHNLKISVFPPPTVYVGKWEFSVEVVKWEFSVEVVKKSESTADVYTYEHDGPIYILFNPWCKDDSVYLGDDELLKEYCLSETGRIYCGSCRNITSRPWNYGQFESSILDCALYLLDVGDSVGIVEQYWENNKSVKYGQCWVFSGVSTTVCCALGIPARSVTNFASAHDTDGSVTIDIMFDESGERDDYMTDDFIWNFHVWNEAWMARPDLAKGFGGWQAFDATPQELSNGESRSHSPHREINTNH</sequence>
<dbReference type="SUPFAM" id="SSF54001">
    <property type="entry name" value="Cysteine proteinases"/>
    <property type="match status" value="1"/>
</dbReference>
<comment type="caution">
    <text evidence="3">The sequence shown here is derived from an EMBL/GenBank/DDBJ whole genome shotgun (WGS) entry which is preliminary data.</text>
</comment>
<feature type="compositionally biased region" description="Basic and acidic residues" evidence="1">
    <location>
        <begin position="314"/>
        <end position="327"/>
    </location>
</feature>
<dbReference type="SUPFAM" id="SSF81296">
    <property type="entry name" value="E set domains"/>
    <property type="match status" value="1"/>
</dbReference>
<dbReference type="Proteomes" id="UP001283361">
    <property type="component" value="Unassembled WGS sequence"/>
</dbReference>
<dbReference type="SMART" id="SM00460">
    <property type="entry name" value="TGc"/>
    <property type="match status" value="1"/>
</dbReference>
<dbReference type="Gene3D" id="2.60.40.10">
    <property type="entry name" value="Immunoglobulins"/>
    <property type="match status" value="1"/>
</dbReference>
<dbReference type="InterPro" id="IPR050779">
    <property type="entry name" value="Transglutaminase"/>
</dbReference>
<proteinExistence type="predicted"/>
<feature type="region of interest" description="Disordered" evidence="1">
    <location>
        <begin position="16"/>
        <end position="60"/>
    </location>
</feature>
<dbReference type="AlphaFoldDB" id="A0AAE1CV09"/>
<accession>A0AAE1CV09</accession>
<evidence type="ECO:0000313" key="3">
    <source>
        <dbReference type="EMBL" id="KAK3737822.1"/>
    </source>
</evidence>
<dbReference type="InterPro" id="IPR038765">
    <property type="entry name" value="Papain-like_cys_pep_sf"/>
</dbReference>
<name>A0AAE1CV09_9GAST</name>
<dbReference type="InterPro" id="IPR013783">
    <property type="entry name" value="Ig-like_fold"/>
</dbReference>
<evidence type="ECO:0000259" key="2">
    <source>
        <dbReference type="SMART" id="SM00460"/>
    </source>
</evidence>
<dbReference type="EMBL" id="JAWDGP010006613">
    <property type="protein sequence ID" value="KAK3737822.1"/>
    <property type="molecule type" value="Genomic_DNA"/>
</dbReference>
<keyword evidence="4" id="KW-1185">Reference proteome</keyword>
<protein>
    <recommendedName>
        <fullName evidence="2">Transglutaminase-like domain-containing protein</fullName>
    </recommendedName>
</protein>
<dbReference type="InterPro" id="IPR036985">
    <property type="entry name" value="Transglutaminase-like_sf"/>
</dbReference>
<dbReference type="Pfam" id="PF01841">
    <property type="entry name" value="Transglut_core"/>
    <property type="match status" value="1"/>
</dbReference>
<organism evidence="3 4">
    <name type="scientific">Elysia crispata</name>
    <name type="common">lettuce slug</name>
    <dbReference type="NCBI Taxonomy" id="231223"/>
    <lineage>
        <taxon>Eukaryota</taxon>
        <taxon>Metazoa</taxon>
        <taxon>Spiralia</taxon>
        <taxon>Lophotrochozoa</taxon>
        <taxon>Mollusca</taxon>
        <taxon>Gastropoda</taxon>
        <taxon>Heterobranchia</taxon>
        <taxon>Euthyneura</taxon>
        <taxon>Panpulmonata</taxon>
        <taxon>Sacoglossa</taxon>
        <taxon>Placobranchoidea</taxon>
        <taxon>Plakobranchidae</taxon>
        <taxon>Elysia</taxon>
    </lineage>
</organism>
<evidence type="ECO:0000313" key="4">
    <source>
        <dbReference type="Proteomes" id="UP001283361"/>
    </source>
</evidence>
<dbReference type="GO" id="GO:0003810">
    <property type="term" value="F:protein-glutamine gamma-glutamyltransferase activity"/>
    <property type="evidence" value="ECO:0007669"/>
    <property type="project" value="TreeGrafter"/>
</dbReference>
<dbReference type="PANTHER" id="PTHR11590">
    <property type="entry name" value="PROTEIN-GLUTAMINE GAMMA-GLUTAMYLTRANSFERASE"/>
    <property type="match status" value="1"/>
</dbReference>
<dbReference type="InterPro" id="IPR002931">
    <property type="entry name" value="Transglutaminase-like"/>
</dbReference>
<feature type="region of interest" description="Disordered" evidence="1">
    <location>
        <begin position="308"/>
        <end position="327"/>
    </location>
</feature>
<dbReference type="InterPro" id="IPR014756">
    <property type="entry name" value="Ig_E-set"/>
</dbReference>
<feature type="domain" description="Transglutaminase-like" evidence="2">
    <location>
        <begin position="213"/>
        <end position="306"/>
    </location>
</feature>
<dbReference type="Gene3D" id="3.90.260.10">
    <property type="entry name" value="Transglutaminase-like"/>
    <property type="match status" value="2"/>
</dbReference>